<dbReference type="GeneID" id="65094582"/>
<evidence type="ECO:0000313" key="10">
    <source>
        <dbReference type="Proteomes" id="UP000184255"/>
    </source>
</evidence>
<feature type="transmembrane region" description="Helical" evidence="7">
    <location>
        <begin position="86"/>
        <end position="104"/>
    </location>
</feature>
<dbReference type="RefSeq" id="XP_041690366.1">
    <property type="nucleotide sequence ID" value="XM_041824936.1"/>
</dbReference>
<reference evidence="10" key="1">
    <citation type="journal article" date="2016" name="Genome Biol. Evol.">
        <title>Comparative 'omics' of the Fusarium fujikuroi species complex highlights differences in genetic potential and metabolite synthesis.</title>
        <authorList>
            <person name="Niehaus E.-M."/>
            <person name="Muensterkoetter M."/>
            <person name="Proctor R.H."/>
            <person name="Brown D.W."/>
            <person name="Sharon A."/>
            <person name="Idan Y."/>
            <person name="Oren-Young L."/>
            <person name="Sieber C.M."/>
            <person name="Novak O."/>
            <person name="Pencik A."/>
            <person name="Tarkowska D."/>
            <person name="Hromadova K."/>
            <person name="Freeman S."/>
            <person name="Maymon M."/>
            <person name="Elazar M."/>
            <person name="Youssef S.A."/>
            <person name="El-Shabrawy E.S.M."/>
            <person name="Shalaby A.B.A."/>
            <person name="Houterman P."/>
            <person name="Brock N.L."/>
            <person name="Burkhardt I."/>
            <person name="Tsavkelova E.A."/>
            <person name="Dickschat J.S."/>
            <person name="Galuszka P."/>
            <person name="Gueldener U."/>
            <person name="Tudzynski B."/>
        </authorList>
    </citation>
    <scope>NUCLEOTIDE SEQUENCE [LARGE SCALE GENOMIC DNA]</scope>
    <source>
        <strain evidence="10">MRC7560</strain>
    </source>
</reference>
<dbReference type="VEuPathDB" id="FungiDB:FMAN_15341"/>
<dbReference type="SUPFAM" id="SSF103473">
    <property type="entry name" value="MFS general substrate transporter"/>
    <property type="match status" value="1"/>
</dbReference>
<evidence type="ECO:0000256" key="7">
    <source>
        <dbReference type="SAM" id="Phobius"/>
    </source>
</evidence>
<feature type="domain" description="Major facilitator superfamily (MFS) profile" evidence="8">
    <location>
        <begin position="43"/>
        <end position="472"/>
    </location>
</feature>
<dbReference type="Pfam" id="PF07690">
    <property type="entry name" value="MFS_1"/>
    <property type="match status" value="1"/>
</dbReference>
<dbReference type="PANTHER" id="PTHR43791:SF49">
    <property type="entry name" value="TRANSPORTER, PUTATIVE (AFU_ORTHOLOGUE AFUA_4G04250)-RELATED"/>
    <property type="match status" value="1"/>
</dbReference>
<feature type="transmembrane region" description="Helical" evidence="7">
    <location>
        <begin position="116"/>
        <end position="138"/>
    </location>
</feature>
<dbReference type="AlphaFoldDB" id="A0A1L7U937"/>
<name>A0A1L7U937_FUSMA</name>
<feature type="transmembrane region" description="Helical" evidence="7">
    <location>
        <begin position="369"/>
        <end position="390"/>
    </location>
</feature>
<proteinExistence type="predicted"/>
<feature type="transmembrane region" description="Helical" evidence="7">
    <location>
        <begin position="402"/>
        <end position="422"/>
    </location>
</feature>
<dbReference type="PROSITE" id="PS50850">
    <property type="entry name" value="MFS"/>
    <property type="match status" value="1"/>
</dbReference>
<evidence type="ECO:0000259" key="8">
    <source>
        <dbReference type="PROSITE" id="PS50850"/>
    </source>
</evidence>
<comment type="subcellular location">
    <subcellularLocation>
        <location evidence="1">Membrane</location>
        <topology evidence="1">Multi-pass membrane protein</topology>
    </subcellularLocation>
</comment>
<feature type="transmembrane region" description="Helical" evidence="7">
    <location>
        <begin position="208"/>
        <end position="230"/>
    </location>
</feature>
<dbReference type="InterPro" id="IPR020846">
    <property type="entry name" value="MFS_dom"/>
</dbReference>
<dbReference type="GO" id="GO:0022857">
    <property type="term" value="F:transmembrane transporter activity"/>
    <property type="evidence" value="ECO:0007669"/>
    <property type="project" value="InterPro"/>
</dbReference>
<dbReference type="Gene3D" id="1.20.1250.20">
    <property type="entry name" value="MFS general substrate transporter like domains"/>
    <property type="match status" value="2"/>
</dbReference>
<dbReference type="FunFam" id="1.20.1250.20:FF:000013">
    <property type="entry name" value="MFS general substrate transporter"/>
    <property type="match status" value="1"/>
</dbReference>
<evidence type="ECO:0000256" key="4">
    <source>
        <dbReference type="ARBA" id="ARBA00022989"/>
    </source>
</evidence>
<evidence type="ECO:0000256" key="3">
    <source>
        <dbReference type="ARBA" id="ARBA00022692"/>
    </source>
</evidence>
<organism evidence="9 10">
    <name type="scientific">Fusarium mangiferae</name>
    <name type="common">Mango malformation disease fungus</name>
    <dbReference type="NCBI Taxonomy" id="192010"/>
    <lineage>
        <taxon>Eukaryota</taxon>
        <taxon>Fungi</taxon>
        <taxon>Dikarya</taxon>
        <taxon>Ascomycota</taxon>
        <taxon>Pezizomycotina</taxon>
        <taxon>Sordariomycetes</taxon>
        <taxon>Hypocreomycetidae</taxon>
        <taxon>Hypocreales</taxon>
        <taxon>Nectriaceae</taxon>
        <taxon>Fusarium</taxon>
        <taxon>Fusarium fujikuroi species complex</taxon>
    </lineage>
</organism>
<keyword evidence="4 7" id="KW-1133">Transmembrane helix</keyword>
<keyword evidence="10" id="KW-1185">Reference proteome</keyword>
<protein>
    <submittedName>
        <fullName evidence="9">Related to putative tartrate transporter</fullName>
    </submittedName>
</protein>
<comment type="caution">
    <text evidence="9">The sequence shown here is derived from an EMBL/GenBank/DDBJ whole genome shotgun (WGS) entry which is preliminary data.</text>
</comment>
<sequence>MSSPKHSIDVEMLESRDEQGVLSLTPDELAMEKRMVRKIDMIFLPVTALTYLLCYLDRSNIGNARILNADTEDDLMHSLHLSKYEYTIALMLFLVAYCVFETPSNLALKILTPNRWLGFLIFVFGSICTGIGGIHNFAGISAMRFFLGAAEAGVFPGMIYYFSFWYKPEERALRIATFLSSASLAGAFGGCIAYGVGHMNMVGGLEAWRWLFIIEGIPSVILGILVFFFLPSYPEDCNFLTTDEKRLQARRLGELASSKQKITWPDAQATLCDYRLYAHYLAYTGIGCLISSLSLFAPTIVEGLGFVGLRAQLFTVPPYALAFICSILSAFVSDHLRVRGPVTFAALSTCCVSFVILAALPGEHFTARYVLLVISTCGAFAGLPSMNAWIGDNVSNTTAMSIAVGLNVAFSGPGQIIGVWIYRAQDKPFYRLGHGMNGGFSAMSACIALALCCYYHRKNVKGEKVNGRSWMI</sequence>
<feature type="transmembrane region" description="Helical" evidence="7">
    <location>
        <begin position="172"/>
        <end position="196"/>
    </location>
</feature>
<feature type="transmembrane region" description="Helical" evidence="7">
    <location>
        <begin position="344"/>
        <end position="362"/>
    </location>
</feature>
<keyword evidence="2" id="KW-0813">Transport</keyword>
<evidence type="ECO:0000313" key="9">
    <source>
        <dbReference type="EMBL" id="CVL07230.1"/>
    </source>
</evidence>
<feature type="transmembrane region" description="Helical" evidence="7">
    <location>
        <begin position="434"/>
        <end position="457"/>
    </location>
</feature>
<evidence type="ECO:0000256" key="5">
    <source>
        <dbReference type="ARBA" id="ARBA00023136"/>
    </source>
</evidence>
<dbReference type="GO" id="GO:0016020">
    <property type="term" value="C:membrane"/>
    <property type="evidence" value="ECO:0007669"/>
    <property type="project" value="UniProtKB-SubCell"/>
</dbReference>
<dbReference type="PANTHER" id="PTHR43791">
    <property type="entry name" value="PERMEASE-RELATED"/>
    <property type="match status" value="1"/>
</dbReference>
<evidence type="ECO:0000256" key="2">
    <source>
        <dbReference type="ARBA" id="ARBA00022448"/>
    </source>
</evidence>
<dbReference type="Proteomes" id="UP000184255">
    <property type="component" value="Unassembled WGS sequence"/>
</dbReference>
<feature type="transmembrane region" description="Helical" evidence="7">
    <location>
        <begin position="313"/>
        <end position="332"/>
    </location>
</feature>
<dbReference type="FunFam" id="1.20.1250.20:FF:000057">
    <property type="entry name" value="MFS general substrate transporter"/>
    <property type="match status" value="1"/>
</dbReference>
<keyword evidence="6" id="KW-0325">Glycoprotein</keyword>
<keyword evidence="5 7" id="KW-0472">Membrane</keyword>
<dbReference type="InterPro" id="IPR011701">
    <property type="entry name" value="MFS"/>
</dbReference>
<dbReference type="InterPro" id="IPR036259">
    <property type="entry name" value="MFS_trans_sf"/>
</dbReference>
<accession>A0A1L7U937</accession>
<evidence type="ECO:0000256" key="6">
    <source>
        <dbReference type="ARBA" id="ARBA00023180"/>
    </source>
</evidence>
<gene>
    <name evidence="9" type="ORF">FMAN_15341</name>
</gene>
<evidence type="ECO:0000256" key="1">
    <source>
        <dbReference type="ARBA" id="ARBA00004141"/>
    </source>
</evidence>
<dbReference type="EMBL" id="FCQH01000019">
    <property type="protein sequence ID" value="CVL07230.1"/>
    <property type="molecule type" value="Genomic_DNA"/>
</dbReference>
<feature type="transmembrane region" description="Helical" evidence="7">
    <location>
        <begin position="280"/>
        <end position="301"/>
    </location>
</feature>
<keyword evidence="3 7" id="KW-0812">Transmembrane</keyword>
<feature type="transmembrane region" description="Helical" evidence="7">
    <location>
        <begin position="145"/>
        <end position="166"/>
    </location>
</feature>